<dbReference type="InterPro" id="IPR003582">
    <property type="entry name" value="ShKT_dom"/>
</dbReference>
<evidence type="ECO:0000313" key="2">
    <source>
        <dbReference type="EMBL" id="KAK6750503.1"/>
    </source>
</evidence>
<dbReference type="SMART" id="SM00254">
    <property type="entry name" value="ShKT"/>
    <property type="match status" value="3"/>
</dbReference>
<accession>A0ABR1DK46</accession>
<dbReference type="Pfam" id="PF04942">
    <property type="entry name" value="CC"/>
    <property type="match status" value="1"/>
</dbReference>
<feature type="domain" description="ShKT" evidence="1">
    <location>
        <begin position="176"/>
        <end position="212"/>
    </location>
</feature>
<organism evidence="2 3">
    <name type="scientific">Necator americanus</name>
    <name type="common">Human hookworm</name>
    <dbReference type="NCBI Taxonomy" id="51031"/>
    <lineage>
        <taxon>Eukaryota</taxon>
        <taxon>Metazoa</taxon>
        <taxon>Ecdysozoa</taxon>
        <taxon>Nematoda</taxon>
        <taxon>Chromadorea</taxon>
        <taxon>Rhabditida</taxon>
        <taxon>Rhabditina</taxon>
        <taxon>Rhabditomorpha</taxon>
        <taxon>Strongyloidea</taxon>
        <taxon>Ancylostomatidae</taxon>
        <taxon>Bunostominae</taxon>
        <taxon>Necator</taxon>
    </lineage>
</organism>
<evidence type="ECO:0000313" key="3">
    <source>
        <dbReference type="Proteomes" id="UP001303046"/>
    </source>
</evidence>
<dbReference type="Proteomes" id="UP001303046">
    <property type="component" value="Unassembled WGS sequence"/>
</dbReference>
<dbReference type="PANTHER" id="PTHR21724">
    <property type="entry name" value="SHKT DOMAIN-CONTAINING PROTEIN"/>
    <property type="match status" value="1"/>
</dbReference>
<feature type="domain" description="ShKT" evidence="1">
    <location>
        <begin position="132"/>
        <end position="166"/>
    </location>
</feature>
<dbReference type="InterPro" id="IPR007026">
    <property type="entry name" value="CC_domain"/>
</dbReference>
<feature type="domain" description="ShKT" evidence="1">
    <location>
        <begin position="219"/>
        <end position="255"/>
    </location>
</feature>
<name>A0ABR1DK46_NECAM</name>
<reference evidence="2 3" key="1">
    <citation type="submission" date="2023-08" db="EMBL/GenBank/DDBJ databases">
        <title>A Necator americanus chromosomal reference genome.</title>
        <authorList>
            <person name="Ilik V."/>
            <person name="Petrzelkova K.J."/>
            <person name="Pardy F."/>
            <person name="Fuh T."/>
            <person name="Niatou-Singa F.S."/>
            <person name="Gouil Q."/>
            <person name="Baker L."/>
            <person name="Ritchie M.E."/>
            <person name="Jex A.R."/>
            <person name="Gazzola D."/>
            <person name="Li H."/>
            <person name="Toshio Fujiwara R."/>
            <person name="Zhan B."/>
            <person name="Aroian R.V."/>
            <person name="Pafco B."/>
            <person name="Schwarz E.M."/>
        </authorList>
    </citation>
    <scope>NUCLEOTIDE SEQUENCE [LARGE SCALE GENOMIC DNA]</scope>
    <source>
        <strain evidence="2 3">Aroian</strain>
        <tissue evidence="2">Whole animal</tissue>
    </source>
</reference>
<proteinExistence type="predicted"/>
<gene>
    <name evidence="2" type="primary">Necator_chrIV.g15758</name>
    <name evidence="2" type="ORF">RB195_002463</name>
</gene>
<protein>
    <recommendedName>
        <fullName evidence="1">ShKT domain-containing protein</fullName>
    </recommendedName>
</protein>
<dbReference type="Pfam" id="PF01549">
    <property type="entry name" value="ShK"/>
    <property type="match status" value="3"/>
</dbReference>
<sequence>MCSNVMITSRSTCTFHSYGAVVRNLSAEKSIHIGSINFLCVLCIQRNAFIRMVIVRTQFLGIEFSSEHLMMIRWVVLFVAVATVLAEDSVRNVTCRAKTRSKCFLGKCPSGFTCLTNDECCENSQVVLPPEECKDFMEHCEILHCDHVDFVDFARANCAKTCNFCFENATLPLEYACTDLLDDCRDRSRLCRDIDFMDMMAVFCPRSCMLCAYQPPPGGCQELLNDCATRENFCTTTRTSLYQKTMGCGRTCGKC</sequence>
<evidence type="ECO:0000259" key="1">
    <source>
        <dbReference type="SMART" id="SM00254"/>
    </source>
</evidence>
<dbReference type="PANTHER" id="PTHR21724:SF101">
    <property type="entry name" value="SHKT DOMAIN-CONTAINING PROTEIN"/>
    <property type="match status" value="1"/>
</dbReference>
<comment type="caution">
    <text evidence="2">The sequence shown here is derived from an EMBL/GenBank/DDBJ whole genome shotgun (WGS) entry which is preliminary data.</text>
</comment>
<keyword evidence="3" id="KW-1185">Reference proteome</keyword>
<dbReference type="EMBL" id="JAVFWL010000004">
    <property type="protein sequence ID" value="KAK6750503.1"/>
    <property type="molecule type" value="Genomic_DNA"/>
</dbReference>